<feature type="transmembrane region" description="Helical" evidence="1">
    <location>
        <begin position="109"/>
        <end position="130"/>
    </location>
</feature>
<protein>
    <submittedName>
        <fullName evidence="2">Uncharacterized protein</fullName>
    </submittedName>
</protein>
<keyword evidence="3" id="KW-1185">Reference proteome</keyword>
<dbReference type="Proteomes" id="UP000185744">
    <property type="component" value="Unassembled WGS sequence"/>
</dbReference>
<evidence type="ECO:0000256" key="1">
    <source>
        <dbReference type="SAM" id="Phobius"/>
    </source>
</evidence>
<dbReference type="InParanoid" id="A0A1Q6DWH6"/>
<dbReference type="EMBL" id="MSDW01000001">
    <property type="protein sequence ID" value="OKY78740.1"/>
    <property type="molecule type" value="Genomic_DNA"/>
</dbReference>
<keyword evidence="1" id="KW-1133">Transmembrane helix</keyword>
<feature type="transmembrane region" description="Helical" evidence="1">
    <location>
        <begin position="16"/>
        <end position="40"/>
    </location>
</feature>
<comment type="caution">
    <text evidence="2">The sequence shown here is derived from an EMBL/GenBank/DDBJ whole genome shotgun (WGS) entry which is preliminary data.</text>
</comment>
<sequence length="289" mass="32912">MVDEKQLKIANKSGSILFWLITFILAIGSGYFLSIFFRFFFTPIIYEVTGSFGMGLAFLFLVPSLLIISVGLIFLFFFIYYKGSMFLKKKFSQKNTKKEDTDQLTLNKYLGIVLIIVLVATSIGTALRLYTYQPPPQGTDKYSLEVESNDHTTVYAPIPKKNGSAINQEHIEIVDGNGSTQVIHTKYGEMLKVKTPNKIKIKIHKGYKETKYASKFFSAPLTTSNIRIDSHGSNSGSLMFYRKPNSPETQITLNFKRKSYSWVTMDPLSLELDKGWNQINTTYTFMHVD</sequence>
<reference evidence="2" key="1">
    <citation type="submission" date="2016-12" db="EMBL/GenBank/DDBJ databases">
        <title>Discovery of methanogenic haloarchaea.</title>
        <authorList>
            <person name="Sorokin D.Y."/>
            <person name="Makarova K.S."/>
            <person name="Abbas B."/>
            <person name="Ferrer M."/>
            <person name="Golyshin P.N."/>
        </authorList>
    </citation>
    <scope>NUCLEOTIDE SEQUENCE [LARGE SCALE GENOMIC DNA]</scope>
    <source>
        <strain evidence="2">HMET1</strain>
    </source>
</reference>
<gene>
    <name evidence="2" type="ORF">BTN85_1239</name>
</gene>
<name>A0A1Q6DWH6_METT1</name>
<feature type="transmembrane region" description="Helical" evidence="1">
    <location>
        <begin position="52"/>
        <end position="81"/>
    </location>
</feature>
<evidence type="ECO:0000313" key="2">
    <source>
        <dbReference type="EMBL" id="OKY78740.1"/>
    </source>
</evidence>
<keyword evidence="1" id="KW-0812">Transmembrane</keyword>
<keyword evidence="1" id="KW-0472">Membrane</keyword>
<dbReference type="AlphaFoldDB" id="A0A1Q6DWH6"/>
<organism evidence="2 3">
    <name type="scientific">Methanohalarchaeum thermophilum</name>
    <dbReference type="NCBI Taxonomy" id="1903181"/>
    <lineage>
        <taxon>Archaea</taxon>
        <taxon>Methanobacteriati</taxon>
        <taxon>Methanobacteriota</taxon>
        <taxon>Methanonatronarchaeia</taxon>
        <taxon>Methanonatronarchaeales</taxon>
        <taxon>Methanonatronarchaeaceae</taxon>
        <taxon>Candidatus Methanohalarchaeum</taxon>
    </lineage>
</organism>
<proteinExistence type="predicted"/>
<evidence type="ECO:0000313" key="3">
    <source>
        <dbReference type="Proteomes" id="UP000185744"/>
    </source>
</evidence>
<accession>A0A1Q6DWH6</accession>